<dbReference type="BioCyc" id="PPUT160488:G1G01-4934-MONOMER"/>
<organism evidence="3 4">
    <name type="scientific">Pseudomonas putida (strain ATCC 47054 / DSM 6125 / CFBP 8728 / NCIMB 11950 / KT2440)</name>
    <dbReference type="NCBI Taxonomy" id="160488"/>
    <lineage>
        <taxon>Bacteria</taxon>
        <taxon>Pseudomonadati</taxon>
        <taxon>Pseudomonadota</taxon>
        <taxon>Gammaproteobacteria</taxon>
        <taxon>Pseudomonadales</taxon>
        <taxon>Pseudomonadaceae</taxon>
        <taxon>Pseudomonas</taxon>
    </lineage>
</organism>
<dbReference type="PATRIC" id="fig|160488.4.peg.4929"/>
<dbReference type="AlphaFoldDB" id="Q88E45"/>
<evidence type="ECO:0000313" key="3">
    <source>
        <dbReference type="EMBL" id="AAN70196.1"/>
    </source>
</evidence>
<dbReference type="EMBL" id="AE015451">
    <property type="protein sequence ID" value="AAN70196.1"/>
    <property type="molecule type" value="Genomic_DNA"/>
</dbReference>
<reference evidence="3 4" key="2">
    <citation type="journal article" date="2016" name="Environ. Microbiol.">
        <title>The revisited genome of Pseudomonas putida KT2440 enlightens its value as a robust metabolic chassis.</title>
        <authorList>
            <person name="Belda E."/>
            <person name="van Heck R.G."/>
            <person name="Lopez-Sanchez M.J."/>
            <person name="Cruveiller S."/>
            <person name="Barbe V."/>
            <person name="Fraser C."/>
            <person name="Klenk H.P."/>
            <person name="Petersen J."/>
            <person name="Morgat A."/>
            <person name="Nikel P.I."/>
            <person name="Vallenet D."/>
            <person name="Rouy Z."/>
            <person name="Sekowska A."/>
            <person name="Martins Dos Santos V.A."/>
            <person name="de Lorenzo V."/>
            <person name="Danchin A."/>
            <person name="Medigue C."/>
        </authorList>
    </citation>
    <scope>NUCLEOTIDE SEQUENCE [LARGE SCALE GENOMIC DNA]</scope>
    <source>
        <strain evidence="4">ATCC 47054 / DSM 6125 / CFBP 8728 / NCIMB 11950 / KT2440</strain>
    </source>
</reference>
<feature type="transmembrane region" description="Helical" evidence="1">
    <location>
        <begin position="965"/>
        <end position="988"/>
    </location>
</feature>
<evidence type="ECO:0000313" key="4">
    <source>
        <dbReference type="Proteomes" id="UP000000556"/>
    </source>
</evidence>
<dbReference type="KEGG" id="ppu:PP_4623"/>
<dbReference type="PaxDb" id="160488-PP_4623"/>
<keyword evidence="1" id="KW-1133">Transmembrane helix</keyword>
<dbReference type="HOGENOM" id="CLU_283259_0_0_6"/>
<feature type="signal peptide" evidence="2">
    <location>
        <begin position="1"/>
        <end position="23"/>
    </location>
</feature>
<sequence>MLGKLPCAIAFIIRSLCCFGNFGAQFMSFDFNFGTPNLGEGCPDPRSVKEQVKAMMAHAQELQQLMATVAQLGSLIPEAHRQQFTEQKRLPLAVVESLVPQRQAVLGQWWEQQSRLSLKPLTLASRLIQLMFAETRLKALTFKAWEAGIEALEQDGDANKHEVYLVAGDLRFRLPGVVASRHDLEQNPDAPADFLIYSLASGCWFDTERARAARELAPAFAEGSPLRWLLSSQERAALSTESLTLDFVPLQVPLHRYFIRDLQAIQLEATRRSLRVKVDDARRLAQLDSAARLEPLVATLQKRATRHVRAYRTSLLPEWRRFMQGEELQAYRQLEDDLQVKEKRCTERLAQWRDLRSFAKKQVQQALGLDIDPEQVRLRVSHVDDPEQAMKHTLLDWALSGGYSGGQLKVEVLGERHRSLLGSTSIQSVIEKLDLRVNYVKQIRTLYDDTLTMAALCEVLDARLALANQAARHQGFHPAAFDLLHHARLGKMQANVISAGLVCLNGAQTPLKDLLCLVQDDQYLLYAPGAPGGDFHLFDSLEKMALEIGSWTLWPVGSEYLLGQCSRAQHDSLKRHLRKVELLPTDWSMHSVTLAPIKSQQWPDVLKALAKRKILALIEDQQATTPSWFIKASRTEQQALVDIDQLLKLAQARYQSLMKVPSFRTFAHRQVTEKINSYPGNRGGPINPDQVLITLEEDAIRTLTQTVIKGYPTYYNFSDFARITSAIGQDISHLSPALLGSYIRAADLGNKYIEEVKAQLLDRSRPEYERLRQCYRTLFALKIRRAVLSEKLQGSLSGRHAQWLESVSDSFSGTLIDAACNLYPLWMDDCPVQGAYLLKHARDRELEPLVYLPEIEQGPTLRTLSELARTWREHDLAGYCQDRVPLSSQSRLNALIEEQLRAGDGIGVVLDAVARGRGVRPPIGETGRIGDPVQDLEKRIRRMINEAAEDSADAAERISSVVVEWGIVLAGILTVPFPPAAMAVGLFCAARSFITGAIAWSDGDRSAALLSFAAGVAGTVASTGVLVRLFGAAQKYITVLSRAEVSQPTAFSRVIGRLCDDYGDLVSEVAPALYDGFSQELLWLVEEETLDVEAQCGLPA</sequence>
<feature type="transmembrane region" description="Helical" evidence="1">
    <location>
        <begin position="1009"/>
        <end position="1031"/>
    </location>
</feature>
<keyword evidence="2" id="KW-0732">Signal</keyword>
<feature type="chain" id="PRO_5004303878" evidence="2">
    <location>
        <begin position="24"/>
        <end position="1100"/>
    </location>
</feature>
<evidence type="ECO:0000256" key="2">
    <source>
        <dbReference type="SAM" id="SignalP"/>
    </source>
</evidence>
<dbReference type="Proteomes" id="UP000000556">
    <property type="component" value="Chromosome"/>
</dbReference>
<protein>
    <submittedName>
        <fullName evidence="3">Uncharacterized protein</fullName>
    </submittedName>
</protein>
<keyword evidence="1" id="KW-0472">Membrane</keyword>
<dbReference type="OrthoDB" id="6992712at2"/>
<evidence type="ECO:0000256" key="1">
    <source>
        <dbReference type="SAM" id="Phobius"/>
    </source>
</evidence>
<reference evidence="3 4" key="1">
    <citation type="journal article" date="2002" name="Environ. Microbiol.">
        <title>Complete genome sequence and comparative analysis of the metabolically versatile Pseudomonas putida KT2440.</title>
        <authorList>
            <person name="Nelson K.E."/>
            <person name="Weinel C."/>
            <person name="Paulsen I.T."/>
            <person name="Dodson R.J."/>
            <person name="Hilbert H."/>
            <person name="Martins dos Santos V.A."/>
            <person name="Fouts D.E."/>
            <person name="Gill S.R."/>
            <person name="Pop M."/>
            <person name="Holmes M."/>
            <person name="Brinkac L."/>
            <person name="Beanan M."/>
            <person name="DeBoy R.T."/>
            <person name="Daugherty S."/>
            <person name="Kolonay J."/>
            <person name="Madupu R."/>
            <person name="Nelson W."/>
            <person name="White O."/>
            <person name="Peterson J."/>
            <person name="Khouri H."/>
            <person name="Hance I."/>
            <person name="Chris Lee P."/>
            <person name="Holtzapple E."/>
            <person name="Scanlan D."/>
            <person name="Tran K."/>
            <person name="Moazzez A."/>
            <person name="Utterback T."/>
            <person name="Rizzo M."/>
            <person name="Lee K."/>
            <person name="Kosack D."/>
            <person name="Moestl D."/>
            <person name="Wedler H."/>
            <person name="Lauber J."/>
            <person name="Stjepandic D."/>
            <person name="Hoheisel J."/>
            <person name="Straetz M."/>
            <person name="Heim S."/>
            <person name="Kiewitz C."/>
            <person name="Eisen J.A."/>
            <person name="Timmis K.N."/>
            <person name="Dusterhoft A."/>
            <person name="Tummler B."/>
            <person name="Fraser C.M."/>
        </authorList>
    </citation>
    <scope>NUCLEOTIDE SEQUENCE [LARGE SCALE GENOMIC DNA]</scope>
    <source>
        <strain evidence="4">ATCC 47054 / DSM 6125 / CFBP 8728 / NCIMB 11950 / KT2440</strain>
    </source>
</reference>
<accession>Q88E45</accession>
<name>Q88E45_PSEPK</name>
<keyword evidence="4" id="KW-1185">Reference proteome</keyword>
<gene>
    <name evidence="3" type="ordered locus">PP_4623</name>
</gene>
<proteinExistence type="predicted"/>
<keyword evidence="1" id="KW-0812">Transmembrane</keyword>